<accession>A0AAV2SPM7</accession>
<keyword evidence="2" id="KW-1185">Reference proteome</keyword>
<dbReference type="AlphaFoldDB" id="A0AAV2SPM7"/>
<name>A0AAV2SPM7_MEGNR</name>
<gene>
    <name evidence="1" type="ORF">MNOR_LOCUS38200</name>
</gene>
<sequence length="103" mass="11236">GREMTGNKTGVSMTYASVIGEEVHIEQVVNATNVETPVPSQVYTLVGEVTKKQLDIESNEEVPSLIKDMSNVDLEGEMKTDNNSVFEDQPHILLLSSRGRSGS</sequence>
<feature type="non-terminal residue" evidence="1">
    <location>
        <position position="103"/>
    </location>
</feature>
<organism evidence="1 2">
    <name type="scientific">Meganyctiphanes norvegica</name>
    <name type="common">Northern krill</name>
    <name type="synonym">Thysanopoda norvegica</name>
    <dbReference type="NCBI Taxonomy" id="48144"/>
    <lineage>
        <taxon>Eukaryota</taxon>
        <taxon>Metazoa</taxon>
        <taxon>Ecdysozoa</taxon>
        <taxon>Arthropoda</taxon>
        <taxon>Crustacea</taxon>
        <taxon>Multicrustacea</taxon>
        <taxon>Malacostraca</taxon>
        <taxon>Eumalacostraca</taxon>
        <taxon>Eucarida</taxon>
        <taxon>Euphausiacea</taxon>
        <taxon>Euphausiidae</taxon>
        <taxon>Meganyctiphanes</taxon>
    </lineage>
</organism>
<feature type="non-terminal residue" evidence="1">
    <location>
        <position position="1"/>
    </location>
</feature>
<comment type="caution">
    <text evidence="1">The sequence shown here is derived from an EMBL/GenBank/DDBJ whole genome shotgun (WGS) entry which is preliminary data.</text>
</comment>
<dbReference type="Proteomes" id="UP001497623">
    <property type="component" value="Unassembled WGS sequence"/>
</dbReference>
<reference evidence="1 2" key="1">
    <citation type="submission" date="2024-05" db="EMBL/GenBank/DDBJ databases">
        <authorList>
            <person name="Wallberg A."/>
        </authorList>
    </citation>
    <scope>NUCLEOTIDE SEQUENCE [LARGE SCALE GENOMIC DNA]</scope>
</reference>
<dbReference type="EMBL" id="CAXKWB010084355">
    <property type="protein sequence ID" value="CAL4209030.1"/>
    <property type="molecule type" value="Genomic_DNA"/>
</dbReference>
<proteinExistence type="predicted"/>
<evidence type="ECO:0000313" key="1">
    <source>
        <dbReference type="EMBL" id="CAL4209030.1"/>
    </source>
</evidence>
<evidence type="ECO:0000313" key="2">
    <source>
        <dbReference type="Proteomes" id="UP001497623"/>
    </source>
</evidence>
<protein>
    <submittedName>
        <fullName evidence="1">Uncharacterized protein</fullName>
    </submittedName>
</protein>